<sequence>MGNQMSSAAAGSRSLVVFDIAADLFALHGEGSPEEESSDRKAECGKKCDLLKILRNVNGLTDVATINGQSKLVVPISLASLYHADGDLDGRFSRRDVEKTLTRWHKYNTQAKKRYRGLPKWKRDRLLSAVSEWDKRDNARLLTPFVIRKILGEVHSRSIWDRAAGQIKSLRDPCDTVEESCHLQNLAISALASERMLTDDRERMAESIRDHKESFCSWLWKLITVQEDGLNRSVVTVDTLSALLVILYEDTIDIEQLAFSTKFPGAQRCHQFDPISVDEETIKQTTVNLIEVYSHESKNVLKDHDFMNVADLISKIYQQRGGEVKPVGRYEVKSSIGTGANGVIHLGRDVFTDKRVALKSYLRRDAGAEIKVDTVMKANPDVESLLKVYEAVLPHPHVTSIIDVIVSDDQINLVYPFCGGGSLFELLSYRRMELTDNMSDIGSARSSPRSSPRASPRTSPRASPRNSFDERRSHALSHRTGSPMSVETMVHMPAAKVDVGHRTGMEQRHKVRDSLRVLSLRHRTDKLASVGGQCNIPDTPAEHVDGPLASEEEAQMIIHALASALLGLHERGICHRDLQLRNLLYNTAKDMVELADFDTALQMPPGWDILDGEAVVGSLYALSPEQIAKQAYSGMAADMWAVGVCMYWLLKGRPPFVANSPDGVVKAIRAHDYEPITGISLSAQQLLARLLSVNPASRPTASEVLVDNWFTSYSKTSLKPLLTSYRYESPVTLRGAAQVELASKIVESILSDGGAHRVASREKDREIFFCTLPEHDMKLAIDVSVHDTHAVLMFQSAGGAGLNFVKASRKISRLWSHRLHALVAARQSVNSEGIGELLEKQMKKPSQKWQLNLPHLNRH</sequence>
<gene>
    <name evidence="4" type="ORF">NDN08_008222</name>
</gene>
<feature type="region of interest" description="Disordered" evidence="2">
    <location>
        <begin position="439"/>
        <end position="484"/>
    </location>
</feature>
<reference evidence="4 5" key="1">
    <citation type="journal article" date="2023" name="Nat. Commun.">
        <title>Origin of minicircular mitochondrial genomes in red algae.</title>
        <authorList>
            <person name="Lee Y."/>
            <person name="Cho C.H."/>
            <person name="Lee Y.M."/>
            <person name="Park S.I."/>
            <person name="Yang J.H."/>
            <person name="West J.A."/>
            <person name="Bhattacharya D."/>
            <person name="Yoon H.S."/>
        </authorList>
    </citation>
    <scope>NUCLEOTIDE SEQUENCE [LARGE SCALE GENOMIC DNA]</scope>
    <source>
        <strain evidence="4 5">CCMP1338</strain>
        <tissue evidence="4">Whole cell</tissue>
    </source>
</reference>
<dbReference type="Gene3D" id="1.10.510.10">
    <property type="entry name" value="Transferase(Phosphotransferase) domain 1"/>
    <property type="match status" value="2"/>
</dbReference>
<proteinExistence type="predicted"/>
<evidence type="ECO:0000256" key="2">
    <source>
        <dbReference type="SAM" id="MobiDB-lite"/>
    </source>
</evidence>
<dbReference type="Pfam" id="PF00069">
    <property type="entry name" value="Pkinase"/>
    <property type="match status" value="1"/>
</dbReference>
<feature type="compositionally biased region" description="Low complexity" evidence="2">
    <location>
        <begin position="443"/>
        <end position="465"/>
    </location>
</feature>
<dbReference type="InterPro" id="IPR017441">
    <property type="entry name" value="Protein_kinase_ATP_BS"/>
</dbReference>
<keyword evidence="1" id="KW-0547">Nucleotide-binding</keyword>
<dbReference type="InterPro" id="IPR000719">
    <property type="entry name" value="Prot_kinase_dom"/>
</dbReference>
<keyword evidence="5" id="KW-1185">Reference proteome</keyword>
<organism evidence="4 5">
    <name type="scientific">Rhodosorus marinus</name>
    <dbReference type="NCBI Taxonomy" id="101924"/>
    <lineage>
        <taxon>Eukaryota</taxon>
        <taxon>Rhodophyta</taxon>
        <taxon>Stylonematophyceae</taxon>
        <taxon>Stylonematales</taxon>
        <taxon>Stylonemataceae</taxon>
        <taxon>Rhodosorus</taxon>
    </lineage>
</organism>
<dbReference type="InterPro" id="IPR011009">
    <property type="entry name" value="Kinase-like_dom_sf"/>
</dbReference>
<dbReference type="EMBL" id="JAMWBK010000002">
    <property type="protein sequence ID" value="KAJ8908127.1"/>
    <property type="molecule type" value="Genomic_DNA"/>
</dbReference>
<dbReference type="AlphaFoldDB" id="A0AAV8V3Z6"/>
<dbReference type="GO" id="GO:0004672">
    <property type="term" value="F:protein kinase activity"/>
    <property type="evidence" value="ECO:0007669"/>
    <property type="project" value="InterPro"/>
</dbReference>
<comment type="caution">
    <text evidence="4">The sequence shown here is derived from an EMBL/GenBank/DDBJ whole genome shotgun (WGS) entry which is preliminary data.</text>
</comment>
<feature type="binding site" evidence="1">
    <location>
        <position position="359"/>
    </location>
    <ligand>
        <name>ATP</name>
        <dbReference type="ChEBI" id="CHEBI:30616"/>
    </ligand>
</feature>
<dbReference type="Proteomes" id="UP001157974">
    <property type="component" value="Unassembled WGS sequence"/>
</dbReference>
<evidence type="ECO:0000313" key="4">
    <source>
        <dbReference type="EMBL" id="KAJ8908127.1"/>
    </source>
</evidence>
<evidence type="ECO:0000259" key="3">
    <source>
        <dbReference type="PROSITE" id="PS50011"/>
    </source>
</evidence>
<dbReference type="GO" id="GO:0005524">
    <property type="term" value="F:ATP binding"/>
    <property type="evidence" value="ECO:0007669"/>
    <property type="project" value="UniProtKB-UniRule"/>
</dbReference>
<dbReference type="SUPFAM" id="SSF56112">
    <property type="entry name" value="Protein kinase-like (PK-like)"/>
    <property type="match status" value="1"/>
</dbReference>
<feature type="domain" description="Protein kinase" evidence="3">
    <location>
        <begin position="330"/>
        <end position="710"/>
    </location>
</feature>
<dbReference type="PROSITE" id="PS50011">
    <property type="entry name" value="PROTEIN_KINASE_DOM"/>
    <property type="match status" value="1"/>
</dbReference>
<evidence type="ECO:0000256" key="1">
    <source>
        <dbReference type="PROSITE-ProRule" id="PRU10141"/>
    </source>
</evidence>
<dbReference type="PANTHER" id="PTHR24347">
    <property type="entry name" value="SERINE/THREONINE-PROTEIN KINASE"/>
    <property type="match status" value="1"/>
</dbReference>
<name>A0AAV8V3Z6_9RHOD</name>
<dbReference type="PROSITE" id="PS00107">
    <property type="entry name" value="PROTEIN_KINASE_ATP"/>
    <property type="match status" value="1"/>
</dbReference>
<keyword evidence="1" id="KW-0067">ATP-binding</keyword>
<evidence type="ECO:0000313" key="5">
    <source>
        <dbReference type="Proteomes" id="UP001157974"/>
    </source>
</evidence>
<accession>A0AAV8V3Z6</accession>
<protein>
    <recommendedName>
        <fullName evidence="3">Protein kinase domain-containing protein</fullName>
    </recommendedName>
</protein>